<dbReference type="GO" id="GO:0005840">
    <property type="term" value="C:ribosome"/>
    <property type="evidence" value="ECO:0007669"/>
    <property type="project" value="UniProtKB-KW"/>
</dbReference>
<dbReference type="InterPro" id="IPR047865">
    <property type="entry name" value="Ribosomal_uL10_bac_type"/>
</dbReference>
<dbReference type="CDD" id="cd05797">
    <property type="entry name" value="Ribosomal_L10"/>
    <property type="match status" value="1"/>
</dbReference>
<dbReference type="Gene3D" id="3.30.70.1730">
    <property type="match status" value="1"/>
</dbReference>
<keyword evidence="6" id="KW-0699">rRNA-binding</keyword>
<dbReference type="NCBIfam" id="NF000955">
    <property type="entry name" value="PRK00099.1-1"/>
    <property type="match status" value="1"/>
</dbReference>
<dbReference type="HAMAP" id="MF_00362">
    <property type="entry name" value="Ribosomal_uL10"/>
    <property type="match status" value="1"/>
</dbReference>
<evidence type="ECO:0000313" key="8">
    <source>
        <dbReference type="Proteomes" id="UP001152321"/>
    </source>
</evidence>
<dbReference type="Pfam" id="PF00466">
    <property type="entry name" value="Ribosomal_L10"/>
    <property type="match status" value="1"/>
</dbReference>
<evidence type="ECO:0000256" key="6">
    <source>
        <dbReference type="HAMAP-Rule" id="MF_00362"/>
    </source>
</evidence>
<reference evidence="7" key="1">
    <citation type="submission" date="2022-08" db="EMBL/GenBank/DDBJ databases">
        <title>Novel Bdellovibrio Species Isolated from Svalbard: Designation Bdellovibrio svalbardensis.</title>
        <authorList>
            <person name="Mitchell R.J."/>
            <person name="Choi S.Y."/>
        </authorList>
    </citation>
    <scope>NUCLEOTIDE SEQUENCE</scope>
    <source>
        <strain evidence="7">PAP01</strain>
    </source>
</reference>
<keyword evidence="6" id="KW-0694">RNA-binding</keyword>
<dbReference type="Proteomes" id="UP001152321">
    <property type="component" value="Unassembled WGS sequence"/>
</dbReference>
<evidence type="ECO:0000256" key="4">
    <source>
        <dbReference type="ARBA" id="ARBA00023274"/>
    </source>
</evidence>
<comment type="caution">
    <text evidence="7">The sequence shown here is derived from an EMBL/GenBank/DDBJ whole genome shotgun (WGS) entry which is preliminary data.</text>
</comment>
<gene>
    <name evidence="6 7" type="primary">rplJ</name>
    <name evidence="7" type="ORF">NWE73_04985</name>
</gene>
<dbReference type="InterPro" id="IPR043141">
    <property type="entry name" value="Ribosomal_uL10-like_sf"/>
</dbReference>
<evidence type="ECO:0000256" key="2">
    <source>
        <dbReference type="ARBA" id="ARBA00008889"/>
    </source>
</evidence>
<comment type="similarity">
    <text evidence="2 6">Belongs to the universal ribosomal protein uL10 family.</text>
</comment>
<name>A0ABT6DID7_9BACT</name>
<evidence type="ECO:0000313" key="7">
    <source>
        <dbReference type="EMBL" id="MDG0815704.1"/>
    </source>
</evidence>
<keyword evidence="8" id="KW-1185">Reference proteome</keyword>
<dbReference type="SUPFAM" id="SSF160369">
    <property type="entry name" value="Ribosomal protein L10-like"/>
    <property type="match status" value="1"/>
</dbReference>
<dbReference type="RefSeq" id="WP_277577177.1">
    <property type="nucleotide sequence ID" value="NZ_JANRMI010000001.1"/>
</dbReference>
<evidence type="ECO:0000256" key="5">
    <source>
        <dbReference type="ARBA" id="ARBA00035202"/>
    </source>
</evidence>
<dbReference type="InterPro" id="IPR022973">
    <property type="entry name" value="Ribosomal_uL10_bac"/>
</dbReference>
<comment type="function">
    <text evidence="1 6">Forms part of the ribosomal stalk, playing a central role in the interaction of the ribosome with GTP-bound translation factors.</text>
</comment>
<dbReference type="InterPro" id="IPR001790">
    <property type="entry name" value="Ribosomal_uL10"/>
</dbReference>
<protein>
    <recommendedName>
        <fullName evidence="5 6">Large ribosomal subunit protein uL10</fullName>
    </recommendedName>
</protein>
<keyword evidence="3 6" id="KW-0689">Ribosomal protein</keyword>
<dbReference type="PANTHER" id="PTHR11560">
    <property type="entry name" value="39S RIBOSOMAL PROTEIN L10, MITOCHONDRIAL"/>
    <property type="match status" value="1"/>
</dbReference>
<evidence type="ECO:0000256" key="3">
    <source>
        <dbReference type="ARBA" id="ARBA00022980"/>
    </source>
</evidence>
<sequence length="176" mass="19023">MITRADKEQEIKLITEKFGKAKGAFIVDFKGIKVEQVTNLRKKLNAAESEMKVVRNTLAKRAFKDHPAIEKAFANSMKGTNAIVFSYGEVNATAKTLADFAKDVEVLQIKSGVMDGEALDDSKIKFLATLPGKDQLRAMFLATLLAPATTLARCLNVYAEKLGGGDAAGTEEAPQA</sequence>
<dbReference type="EMBL" id="JANRMI010000001">
    <property type="protein sequence ID" value="MDG0815704.1"/>
    <property type="molecule type" value="Genomic_DNA"/>
</dbReference>
<evidence type="ECO:0000256" key="1">
    <source>
        <dbReference type="ARBA" id="ARBA00002633"/>
    </source>
</evidence>
<keyword evidence="4 6" id="KW-0687">Ribonucleoprotein</keyword>
<comment type="subunit">
    <text evidence="6">Part of the ribosomal stalk of the 50S ribosomal subunit. The N-terminus interacts with L11 and the large rRNA to form the base of the stalk. The C-terminus forms an elongated spine to which L12 dimers bind in a sequential fashion forming a multimeric L10(L12)X complex.</text>
</comment>
<accession>A0ABT6DID7</accession>
<proteinExistence type="inferred from homology"/>
<organism evidence="7 8">
    <name type="scientific">Bdellovibrio svalbardensis</name>
    <dbReference type="NCBI Taxonomy" id="2972972"/>
    <lineage>
        <taxon>Bacteria</taxon>
        <taxon>Pseudomonadati</taxon>
        <taxon>Bdellovibrionota</taxon>
        <taxon>Bdellovibrionia</taxon>
        <taxon>Bdellovibrionales</taxon>
        <taxon>Pseudobdellovibrionaceae</taxon>
        <taxon>Bdellovibrio</taxon>
    </lineage>
</organism>